<evidence type="ECO:0000256" key="1">
    <source>
        <dbReference type="SAM" id="SignalP"/>
    </source>
</evidence>
<dbReference type="AlphaFoldDB" id="A0A085AGV4"/>
<feature type="chain" id="PRO_5001786285" evidence="1">
    <location>
        <begin position="25"/>
        <end position="302"/>
    </location>
</feature>
<protein>
    <submittedName>
        <fullName evidence="2">QbdB family protein</fullName>
    </submittedName>
</protein>
<dbReference type="Proteomes" id="UP000028630">
    <property type="component" value="Unassembled WGS sequence"/>
</dbReference>
<name>A0A085AGV4_9ENTR</name>
<keyword evidence="1" id="KW-0732">Signal</keyword>
<evidence type="ECO:0000313" key="3">
    <source>
        <dbReference type="Proteomes" id="UP000028630"/>
    </source>
</evidence>
<comment type="caution">
    <text evidence="2">The sequence shown here is derived from an EMBL/GenBank/DDBJ whole genome shotgun (WGS) entry which is preliminary data.</text>
</comment>
<accession>A0A085AGV4</accession>
<dbReference type="RefSeq" id="WP_038154407.1">
    <property type="nucleotide sequence ID" value="NZ_JMTB01000039.1"/>
</dbReference>
<organism evidence="2 3">
    <name type="scientific">Trabulsiella guamensis ATCC 49490</name>
    <dbReference type="NCBI Taxonomy" id="1005994"/>
    <lineage>
        <taxon>Bacteria</taxon>
        <taxon>Pseudomonadati</taxon>
        <taxon>Pseudomonadota</taxon>
        <taxon>Gammaproteobacteria</taxon>
        <taxon>Enterobacterales</taxon>
        <taxon>Enterobacteriaceae</taxon>
        <taxon>Trabulsiella</taxon>
    </lineage>
</organism>
<reference evidence="3" key="1">
    <citation type="submission" date="2014-05" db="EMBL/GenBank/DDBJ databases">
        <title>ATOL: Assembling a taxonomically balanced genome-scale reconstruction of the evolutionary history of the Enterobacteriaceae.</title>
        <authorList>
            <person name="Plunkett G. III"/>
            <person name="Neeno-Eckwall E.C."/>
            <person name="Glasner J.D."/>
            <person name="Perna N.T."/>
        </authorList>
    </citation>
    <scope>NUCLEOTIDE SEQUENCE [LARGE SCALE GENOMIC DNA]</scope>
    <source>
        <strain evidence="3">ATCC 49490</strain>
    </source>
</reference>
<feature type="signal peptide" evidence="1">
    <location>
        <begin position="1"/>
        <end position="24"/>
    </location>
</feature>
<dbReference type="Pfam" id="PF13557">
    <property type="entry name" value="Phenol_MetA_deg"/>
    <property type="match status" value="1"/>
</dbReference>
<sequence>MTRKRTALRWLTLSAALFSPLALADNARDWQALPTDLDMFFAYYSNINASTAVNTALPFDGVNTDADLFILRYAHSFAIDGRLSAIQIIQPYANVSASLNDAEWLTGSKGASNLGDTQIVFVHNLTGGPALSKEEFRQWTPEPFITAAFWVTVPTGSYDKNKNINTGANRWAFRPELASGYPLGPFWFELNTWATFYTDNNDYHGDQTLSQRPQYAAEGHISYTFSPALWVSADGTWAGGGETTVNSDVQNNQQQSTSLGTSLGFMLTPHFGGMVSWSRTVDHRAYTTPDVDNWTFRVQYAW</sequence>
<dbReference type="eggNOG" id="COG4313">
    <property type="taxonomic scope" value="Bacteria"/>
</dbReference>
<dbReference type="OrthoDB" id="191143at2"/>
<evidence type="ECO:0000313" key="2">
    <source>
        <dbReference type="EMBL" id="KFC09449.1"/>
    </source>
</evidence>
<proteinExistence type="predicted"/>
<gene>
    <name evidence="2" type="ORF">GTGU_00827</name>
</gene>
<dbReference type="InterPro" id="IPR025737">
    <property type="entry name" value="FApF"/>
</dbReference>
<dbReference type="EMBL" id="JMTB01000039">
    <property type="protein sequence ID" value="KFC09449.1"/>
    <property type="molecule type" value="Genomic_DNA"/>
</dbReference>
<keyword evidence="3" id="KW-1185">Reference proteome</keyword>